<dbReference type="PROSITE" id="PS50294">
    <property type="entry name" value="WD_REPEATS_REGION"/>
    <property type="match status" value="1"/>
</dbReference>
<name>A0AAJ7WI29_9ACAR</name>
<reference evidence="7" key="1">
    <citation type="submission" date="2025-08" db="UniProtKB">
        <authorList>
            <consortium name="RefSeq"/>
        </authorList>
    </citation>
    <scope>IDENTIFICATION</scope>
</reference>
<dbReference type="PANTHER" id="PTHR12442">
    <property type="entry name" value="DYNEIN INTERMEDIATE CHAIN"/>
    <property type="match status" value="1"/>
</dbReference>
<protein>
    <submittedName>
        <fullName evidence="7">WD repeat-containing protein 34-like</fullName>
    </submittedName>
</protein>
<dbReference type="SUPFAM" id="SSF50978">
    <property type="entry name" value="WD40 repeat-like"/>
    <property type="match status" value="1"/>
</dbReference>
<dbReference type="PROSITE" id="PS50082">
    <property type="entry name" value="WD_REPEATS_2"/>
    <property type="match status" value="1"/>
</dbReference>
<organism evidence="6 7">
    <name type="scientific">Galendromus occidentalis</name>
    <name type="common">western predatory mite</name>
    <dbReference type="NCBI Taxonomy" id="34638"/>
    <lineage>
        <taxon>Eukaryota</taxon>
        <taxon>Metazoa</taxon>
        <taxon>Ecdysozoa</taxon>
        <taxon>Arthropoda</taxon>
        <taxon>Chelicerata</taxon>
        <taxon>Arachnida</taxon>
        <taxon>Acari</taxon>
        <taxon>Parasitiformes</taxon>
        <taxon>Mesostigmata</taxon>
        <taxon>Gamasina</taxon>
        <taxon>Phytoseioidea</taxon>
        <taxon>Phytoseiidae</taxon>
        <taxon>Typhlodrominae</taxon>
        <taxon>Galendromus</taxon>
    </lineage>
</organism>
<dbReference type="GeneID" id="100901784"/>
<dbReference type="Gene3D" id="2.130.10.10">
    <property type="entry name" value="YVTN repeat-like/Quinoprotein amine dehydrogenase"/>
    <property type="match status" value="2"/>
</dbReference>
<keyword evidence="2" id="KW-0963">Cytoplasm</keyword>
<gene>
    <name evidence="7" type="primary">LOC100901784</name>
</gene>
<proteinExistence type="predicted"/>
<dbReference type="Pfam" id="PF00400">
    <property type="entry name" value="WD40"/>
    <property type="match status" value="1"/>
</dbReference>
<dbReference type="InterPro" id="IPR050687">
    <property type="entry name" value="Dynein_IC"/>
</dbReference>
<evidence type="ECO:0000256" key="1">
    <source>
        <dbReference type="ARBA" id="ARBA00004496"/>
    </source>
</evidence>
<evidence type="ECO:0000313" key="7">
    <source>
        <dbReference type="RefSeq" id="XP_028967919.1"/>
    </source>
</evidence>
<evidence type="ECO:0000256" key="5">
    <source>
        <dbReference type="PROSITE-ProRule" id="PRU00221"/>
    </source>
</evidence>
<evidence type="ECO:0000256" key="4">
    <source>
        <dbReference type="ARBA" id="ARBA00022737"/>
    </source>
</evidence>
<dbReference type="KEGG" id="goe:100901784"/>
<evidence type="ECO:0000256" key="2">
    <source>
        <dbReference type="ARBA" id="ARBA00022490"/>
    </source>
</evidence>
<dbReference type="SMART" id="SM00320">
    <property type="entry name" value="WD40"/>
    <property type="match status" value="4"/>
</dbReference>
<dbReference type="GO" id="GO:0097014">
    <property type="term" value="C:ciliary plasm"/>
    <property type="evidence" value="ECO:0007669"/>
    <property type="project" value="TreeGrafter"/>
</dbReference>
<keyword evidence="6" id="KW-1185">Reference proteome</keyword>
<dbReference type="AlphaFoldDB" id="A0AAJ7WI29"/>
<dbReference type="PANTHER" id="PTHR12442:SF26">
    <property type="entry name" value="CYTOPLASMIC DYNEIN 2 INTERMEDIATE CHAIN 2"/>
    <property type="match status" value="1"/>
</dbReference>
<keyword evidence="4" id="KW-0677">Repeat</keyword>
<feature type="repeat" description="WD" evidence="5">
    <location>
        <begin position="208"/>
        <end position="251"/>
    </location>
</feature>
<dbReference type="RefSeq" id="XP_028967919.1">
    <property type="nucleotide sequence ID" value="XM_029112086.1"/>
</dbReference>
<dbReference type="GO" id="GO:0045503">
    <property type="term" value="F:dynein light chain binding"/>
    <property type="evidence" value="ECO:0007669"/>
    <property type="project" value="TreeGrafter"/>
</dbReference>
<dbReference type="InterPro" id="IPR001680">
    <property type="entry name" value="WD40_rpt"/>
</dbReference>
<dbReference type="InterPro" id="IPR036322">
    <property type="entry name" value="WD40_repeat_dom_sf"/>
</dbReference>
<comment type="subcellular location">
    <subcellularLocation>
        <location evidence="1">Cytoplasm</location>
    </subcellularLocation>
</comment>
<sequence>MFSVANTGSADYCSTWKSSLEAKNVSASCQTKPIETKEAKIQVVKRASVEVQTLTDKDRTTEEPRQYDKPSLYAFLNRVTPLMIRELERNAKSTAFAHLQHESKKLSIVQLGQFRQNEASAKFAALCIATDGNELAVGFGALQHDDWCDHQAKLAMFQRKDSSSRAQVFDMDSCVSCVSYNDRKPIVTCGMYTGEVLCWESEEQIQVASRHSGRVTSLQWRPIYEGKRLLSAGIDGALKLWKIRDKSLNVSEEFVVTTWDADAKLTSRVEAAVGVTCTSFSCFDDTQFSIGTEGGYVMVGSLTAPRAAFGAGKKCVTMSYKRHQGHVTSTYFAPHSRNVFLTSSVDMEARIYSQLQQAPVISIVHSEQLVKAVWSPMEQLHIVTATCAGLVNIYDIRKPYVPLTLINLESRLTDMAFVSHEQIAVATEKGLVHLLQLPESTMRTVGTVADLDELVRTLQNTVVDFV</sequence>
<dbReference type="GO" id="GO:0045504">
    <property type="term" value="F:dynein heavy chain binding"/>
    <property type="evidence" value="ECO:0007669"/>
    <property type="project" value="TreeGrafter"/>
</dbReference>
<evidence type="ECO:0000256" key="3">
    <source>
        <dbReference type="ARBA" id="ARBA00022574"/>
    </source>
</evidence>
<dbReference type="GO" id="GO:0005868">
    <property type="term" value="C:cytoplasmic dynein complex"/>
    <property type="evidence" value="ECO:0007669"/>
    <property type="project" value="TreeGrafter"/>
</dbReference>
<evidence type="ECO:0000313" key="6">
    <source>
        <dbReference type="Proteomes" id="UP000694867"/>
    </source>
</evidence>
<accession>A0AAJ7WI29</accession>
<dbReference type="Proteomes" id="UP000694867">
    <property type="component" value="Unplaced"/>
</dbReference>
<keyword evidence="3 5" id="KW-0853">WD repeat</keyword>
<dbReference type="InterPro" id="IPR015943">
    <property type="entry name" value="WD40/YVTN_repeat-like_dom_sf"/>
</dbReference>
<dbReference type="GO" id="GO:0042073">
    <property type="term" value="P:intraciliary transport"/>
    <property type="evidence" value="ECO:0007669"/>
    <property type="project" value="TreeGrafter"/>
</dbReference>